<keyword evidence="2" id="KW-1185">Reference proteome</keyword>
<evidence type="ECO:0000313" key="1">
    <source>
        <dbReference type="EMBL" id="KAF3605761.1"/>
    </source>
</evidence>
<sequence length="256" mass="29705">MEELLPHDVIEYILERLDVKTLLKFTTIPTTWENKFYEVCNTSCDGLICIYDRYDGQSIVVNPTTRWHRTIPPCNYHLAVPFNRRIRQPSPGFGKDKINGTYNVVWLYNSAELGLKNKSITTCEVFDVPQMLGVIPQPPFLHGLTTPNLIMCSPDDRLCVSPRIWLRQHVMWSFDSEDKTWKKIYSIDLKRTSSGLRDYITPLSVLGKDKLLLYDRESSGVQLVAYDLRTKYYDISYKCKDNAYVLCYVPSLISIL</sequence>
<name>A0ABQ7ERU9_BRACR</name>
<dbReference type="PANTHER" id="PTHR31672">
    <property type="entry name" value="BNACNNG10540D PROTEIN"/>
    <property type="match status" value="1"/>
</dbReference>
<organism evidence="1 2">
    <name type="scientific">Brassica cretica</name>
    <name type="common">Mustard</name>
    <dbReference type="NCBI Taxonomy" id="69181"/>
    <lineage>
        <taxon>Eukaryota</taxon>
        <taxon>Viridiplantae</taxon>
        <taxon>Streptophyta</taxon>
        <taxon>Embryophyta</taxon>
        <taxon>Tracheophyta</taxon>
        <taxon>Spermatophyta</taxon>
        <taxon>Magnoliopsida</taxon>
        <taxon>eudicotyledons</taxon>
        <taxon>Gunneridae</taxon>
        <taxon>Pentapetalae</taxon>
        <taxon>rosids</taxon>
        <taxon>malvids</taxon>
        <taxon>Brassicales</taxon>
        <taxon>Brassicaceae</taxon>
        <taxon>Brassiceae</taxon>
        <taxon>Brassica</taxon>
    </lineage>
</organism>
<protein>
    <recommendedName>
        <fullName evidence="3">F-box domain-containing protein</fullName>
    </recommendedName>
</protein>
<evidence type="ECO:0008006" key="3">
    <source>
        <dbReference type="Google" id="ProtNLM"/>
    </source>
</evidence>
<evidence type="ECO:0000313" key="2">
    <source>
        <dbReference type="Proteomes" id="UP000266723"/>
    </source>
</evidence>
<gene>
    <name evidence="1" type="ORF">DY000_02046373</name>
</gene>
<comment type="caution">
    <text evidence="1">The sequence shown here is derived from an EMBL/GenBank/DDBJ whole genome shotgun (WGS) entry which is preliminary data.</text>
</comment>
<dbReference type="PANTHER" id="PTHR31672:SF13">
    <property type="entry name" value="F-BOX PROTEIN CPR30-LIKE"/>
    <property type="match status" value="1"/>
</dbReference>
<proteinExistence type="predicted"/>
<dbReference type="InterPro" id="IPR050796">
    <property type="entry name" value="SCF_F-box_component"/>
</dbReference>
<accession>A0ABQ7ERU9</accession>
<reference evidence="1 2" key="1">
    <citation type="journal article" date="2020" name="BMC Genomics">
        <title>Intraspecific diversification of the crop wild relative Brassica cretica Lam. using demographic model selection.</title>
        <authorList>
            <person name="Kioukis A."/>
            <person name="Michalopoulou V.A."/>
            <person name="Briers L."/>
            <person name="Pirintsos S."/>
            <person name="Studholme D.J."/>
            <person name="Pavlidis P."/>
            <person name="Sarris P.F."/>
        </authorList>
    </citation>
    <scope>NUCLEOTIDE SEQUENCE [LARGE SCALE GENOMIC DNA]</scope>
    <source>
        <strain evidence="2">cv. PFS-1207/04</strain>
    </source>
</reference>
<dbReference type="EMBL" id="QGKV02000297">
    <property type="protein sequence ID" value="KAF3605761.1"/>
    <property type="molecule type" value="Genomic_DNA"/>
</dbReference>
<dbReference type="Proteomes" id="UP000266723">
    <property type="component" value="Unassembled WGS sequence"/>
</dbReference>